<feature type="compositionally biased region" description="Gly residues" evidence="2">
    <location>
        <begin position="70"/>
        <end position="80"/>
    </location>
</feature>
<accession>A0A1D2NHV1</accession>
<name>A0A1D2NHV1_ORCCI</name>
<evidence type="ECO:0000256" key="2">
    <source>
        <dbReference type="SAM" id="MobiDB-lite"/>
    </source>
</evidence>
<evidence type="ECO:0000313" key="3">
    <source>
        <dbReference type="EMBL" id="ODN04556.1"/>
    </source>
</evidence>
<reference evidence="3 4" key="1">
    <citation type="journal article" date="2016" name="Genome Biol. Evol.">
        <title>Gene Family Evolution Reflects Adaptation to Soil Environmental Stressors in the Genome of the Collembolan Orchesella cincta.</title>
        <authorList>
            <person name="Faddeeva-Vakhrusheva A."/>
            <person name="Derks M.F."/>
            <person name="Anvar S.Y."/>
            <person name="Agamennone V."/>
            <person name="Suring W."/>
            <person name="Smit S."/>
            <person name="van Straalen N.M."/>
            <person name="Roelofs D."/>
        </authorList>
    </citation>
    <scope>NUCLEOTIDE SEQUENCE [LARGE SCALE GENOMIC DNA]</scope>
    <source>
        <tissue evidence="3">Mixed pool</tissue>
    </source>
</reference>
<proteinExistence type="predicted"/>
<evidence type="ECO:0000256" key="1">
    <source>
        <dbReference type="SAM" id="Coils"/>
    </source>
</evidence>
<protein>
    <submittedName>
        <fullName evidence="3">Uncharacterized protein</fullName>
    </submittedName>
</protein>
<comment type="caution">
    <text evidence="3">The sequence shown here is derived from an EMBL/GenBank/DDBJ whole genome shotgun (WGS) entry which is preliminary data.</text>
</comment>
<dbReference type="AlphaFoldDB" id="A0A1D2NHV1"/>
<feature type="region of interest" description="Disordered" evidence="2">
    <location>
        <begin position="1"/>
        <end position="85"/>
    </location>
</feature>
<dbReference type="Gene3D" id="1.10.287.1490">
    <property type="match status" value="1"/>
</dbReference>
<sequence length="578" mass="64942">MGKSPDVTPKPTSTASSSTTTRLSILKKLHNSGDKSVPRNVTPGVDPDKDSKKDESSNSFAVPAVPSPKGGPGNLSGSGTGSNMRKLLDDLHQSRISIEQDQKAYQKARRGIKVIDKKLAGLKLEMKEGEAKWNKLVVTVAEKKTELSTVEIRNKIVEDSLKRGEQELSDTLEELARVRLESSKLASSFLSRSLKFAWLWNGTELGRKNRLHYDQHEMENLKREMRQLELELEEFLVLKKEVEECERSKKELEQEYKVHDEAISGREKELQEKIDELDMTLLDLQRQKDEMTRSSEDECEKLRRQIQESTKPGESKLTESKDNAAKSQVDIVDLCSDEFKINNEGEGRREENGTIAAGASCQKTYDTKHRVSRFQAPAVKVEPKSKSNTFNSSYGESFSNSNDEDVDICLAAAEAVSQTMRSYEPVTPIPPFTNQRPPPAKVRAIERQTPITSFMKQQSAARIFSSKNSSARGKLDLSRSSSSNSGKVFQFKKKTSSFSEKENMSTNDALNASSSSTSFLNQCELEPEPICAIEKTSDPSNQPLYTRNSRKDFYNNPYPYSSFNSSRILLSESQEQLL</sequence>
<feature type="coiled-coil region" evidence="1">
    <location>
        <begin position="211"/>
        <end position="294"/>
    </location>
</feature>
<evidence type="ECO:0000313" key="4">
    <source>
        <dbReference type="Proteomes" id="UP000094527"/>
    </source>
</evidence>
<feature type="region of interest" description="Disordered" evidence="2">
    <location>
        <begin position="456"/>
        <end position="485"/>
    </location>
</feature>
<dbReference type="Proteomes" id="UP000094527">
    <property type="component" value="Unassembled WGS sequence"/>
</dbReference>
<feature type="compositionally biased region" description="Low complexity" evidence="2">
    <location>
        <begin position="12"/>
        <end position="24"/>
    </location>
</feature>
<gene>
    <name evidence="3" type="ORF">Ocin01_02163</name>
</gene>
<organism evidence="3 4">
    <name type="scientific">Orchesella cincta</name>
    <name type="common">Springtail</name>
    <name type="synonym">Podura cincta</name>
    <dbReference type="NCBI Taxonomy" id="48709"/>
    <lineage>
        <taxon>Eukaryota</taxon>
        <taxon>Metazoa</taxon>
        <taxon>Ecdysozoa</taxon>
        <taxon>Arthropoda</taxon>
        <taxon>Hexapoda</taxon>
        <taxon>Collembola</taxon>
        <taxon>Entomobryomorpha</taxon>
        <taxon>Entomobryoidea</taxon>
        <taxon>Orchesellidae</taxon>
        <taxon>Orchesellinae</taxon>
        <taxon>Orchesella</taxon>
    </lineage>
</organism>
<feature type="compositionally biased region" description="Basic and acidic residues" evidence="2">
    <location>
        <begin position="46"/>
        <end position="56"/>
    </location>
</feature>
<dbReference type="EMBL" id="LJIJ01000041">
    <property type="protein sequence ID" value="ODN04556.1"/>
    <property type="molecule type" value="Genomic_DNA"/>
</dbReference>
<keyword evidence="1" id="KW-0175">Coiled coil</keyword>
<keyword evidence="4" id="KW-1185">Reference proteome</keyword>
<feature type="compositionally biased region" description="Polar residues" evidence="2">
    <location>
        <begin position="456"/>
        <end position="471"/>
    </location>
</feature>
<feature type="region of interest" description="Disordered" evidence="2">
    <location>
        <begin position="305"/>
        <end position="324"/>
    </location>
</feature>